<evidence type="ECO:0000259" key="12">
    <source>
        <dbReference type="Pfam" id="PF00370"/>
    </source>
</evidence>
<keyword evidence="4 10" id="KW-0547">Nucleotide-binding</keyword>
<comment type="activity regulation">
    <text evidence="10">Inhibited by fructose 1,6-bisphosphate (FBP).</text>
</comment>
<dbReference type="PANTHER" id="PTHR10196">
    <property type="entry name" value="SUGAR KINASE"/>
    <property type="match status" value="1"/>
</dbReference>
<dbReference type="GO" id="GO:0005829">
    <property type="term" value="C:cytosol"/>
    <property type="evidence" value="ECO:0007669"/>
    <property type="project" value="TreeGrafter"/>
</dbReference>
<feature type="binding site" evidence="10">
    <location>
        <position position="273"/>
    </location>
    <ligand>
        <name>ADP</name>
        <dbReference type="ChEBI" id="CHEBI:456216"/>
    </ligand>
</feature>
<feature type="binding site" evidence="10">
    <location>
        <position position="88"/>
    </location>
    <ligand>
        <name>glycerol</name>
        <dbReference type="ChEBI" id="CHEBI:17754"/>
    </ligand>
</feature>
<dbReference type="GO" id="GO:0019563">
    <property type="term" value="P:glycerol catabolic process"/>
    <property type="evidence" value="ECO:0007669"/>
    <property type="project" value="UniProtKB-UniRule"/>
</dbReference>
<keyword evidence="3 10" id="KW-0808">Transferase</keyword>
<dbReference type="Pfam" id="PF02782">
    <property type="entry name" value="FGGY_C"/>
    <property type="match status" value="1"/>
</dbReference>
<feature type="binding site" evidence="10">
    <location>
        <position position="422"/>
    </location>
    <ligand>
        <name>ADP</name>
        <dbReference type="ChEBI" id="CHEBI:456216"/>
    </ligand>
</feature>
<keyword evidence="7 10" id="KW-0067">ATP-binding</keyword>
<feature type="binding site" evidence="10">
    <location>
        <position position="317"/>
    </location>
    <ligand>
        <name>ADP</name>
        <dbReference type="ChEBI" id="CHEBI:456216"/>
    </ligand>
</feature>
<dbReference type="NCBIfam" id="NF000756">
    <property type="entry name" value="PRK00047.1"/>
    <property type="match status" value="1"/>
</dbReference>
<dbReference type="FunFam" id="3.30.420.40:FF:000007">
    <property type="entry name" value="Glycerol kinase"/>
    <property type="match status" value="1"/>
</dbReference>
<comment type="similarity">
    <text evidence="2 10 11">Belongs to the FGGY kinase family.</text>
</comment>
<dbReference type="PIRSF" id="PIRSF000538">
    <property type="entry name" value="GlpK"/>
    <property type="match status" value="1"/>
</dbReference>
<protein>
    <recommendedName>
        <fullName evidence="10">Glycerol kinase</fullName>
        <ecNumber evidence="10">2.7.1.30</ecNumber>
    </recommendedName>
    <alternativeName>
        <fullName evidence="10">ATP:glycerol 3-phosphotransferase</fullName>
    </alternativeName>
    <alternativeName>
        <fullName evidence="10">Glycerokinase</fullName>
        <shortName evidence="10">GK</shortName>
    </alternativeName>
</protein>
<feature type="binding site" evidence="10">
    <location>
        <position position="273"/>
    </location>
    <ligand>
        <name>ATP</name>
        <dbReference type="ChEBI" id="CHEBI:30616"/>
    </ligand>
</feature>
<evidence type="ECO:0000256" key="3">
    <source>
        <dbReference type="ARBA" id="ARBA00022679"/>
    </source>
</evidence>
<evidence type="ECO:0000259" key="13">
    <source>
        <dbReference type="Pfam" id="PF02782"/>
    </source>
</evidence>
<feature type="binding site" evidence="10">
    <location>
        <position position="317"/>
    </location>
    <ligand>
        <name>ATP</name>
        <dbReference type="ChEBI" id="CHEBI:30616"/>
    </ligand>
</feature>
<evidence type="ECO:0000256" key="7">
    <source>
        <dbReference type="ARBA" id="ARBA00022840"/>
    </source>
</evidence>
<dbReference type="InterPro" id="IPR018483">
    <property type="entry name" value="Carb_kinase_FGGY_CS"/>
</dbReference>
<proteinExistence type="inferred from homology"/>
<comment type="function">
    <text evidence="9 10">Key enzyme in the regulation of glycerol uptake and metabolism. Catalyzes the phosphorylation of glycerol to yield sn-glycerol 3-phosphate.</text>
</comment>
<dbReference type="Pfam" id="PF00370">
    <property type="entry name" value="FGGY_N"/>
    <property type="match status" value="1"/>
</dbReference>
<feature type="binding site" evidence="10">
    <location>
        <position position="252"/>
    </location>
    <ligand>
        <name>glycerol</name>
        <dbReference type="ChEBI" id="CHEBI:17754"/>
    </ligand>
</feature>
<dbReference type="InterPro" id="IPR018485">
    <property type="entry name" value="FGGY_C"/>
</dbReference>
<evidence type="ECO:0000256" key="6">
    <source>
        <dbReference type="ARBA" id="ARBA00022798"/>
    </source>
</evidence>
<evidence type="ECO:0000313" key="15">
    <source>
        <dbReference type="Proteomes" id="UP001142374"/>
    </source>
</evidence>
<feature type="binding site" evidence="10">
    <location>
        <position position="418"/>
    </location>
    <ligand>
        <name>ADP</name>
        <dbReference type="ChEBI" id="CHEBI:456216"/>
    </ligand>
</feature>
<evidence type="ECO:0000256" key="9">
    <source>
        <dbReference type="ARBA" id="ARBA00054633"/>
    </source>
</evidence>
<gene>
    <name evidence="10 14" type="primary">glpK</name>
    <name evidence="14" type="ORF">NQU55_29825</name>
</gene>
<feature type="binding site" evidence="10">
    <location>
        <position position="89"/>
    </location>
    <ligand>
        <name>sn-glycerol 3-phosphate</name>
        <dbReference type="ChEBI" id="CHEBI:57597"/>
    </ligand>
</feature>
<feature type="binding site" evidence="10">
    <location>
        <position position="251"/>
    </location>
    <ligand>
        <name>sn-glycerol 3-phosphate</name>
        <dbReference type="ChEBI" id="CHEBI:57597"/>
    </ligand>
</feature>
<dbReference type="EMBL" id="JANIID010000036">
    <property type="protein sequence ID" value="MCQ8773927.1"/>
    <property type="molecule type" value="Genomic_DNA"/>
</dbReference>
<dbReference type="AlphaFoldDB" id="A0A9X2LMF7"/>
<dbReference type="HAMAP" id="MF_00186">
    <property type="entry name" value="Glycerol_kin"/>
    <property type="match status" value="1"/>
</dbReference>
<feature type="binding site" evidence="10">
    <location>
        <position position="20"/>
    </location>
    <ligand>
        <name>ATP</name>
        <dbReference type="ChEBI" id="CHEBI:30616"/>
    </ligand>
</feature>
<evidence type="ECO:0000256" key="11">
    <source>
        <dbReference type="RuleBase" id="RU003733"/>
    </source>
</evidence>
<dbReference type="GO" id="GO:0005524">
    <property type="term" value="F:ATP binding"/>
    <property type="evidence" value="ECO:0007669"/>
    <property type="project" value="UniProtKB-UniRule"/>
</dbReference>
<feature type="binding site" evidence="10">
    <location>
        <position position="321"/>
    </location>
    <ligand>
        <name>ATP</name>
        <dbReference type="ChEBI" id="CHEBI:30616"/>
    </ligand>
</feature>
<dbReference type="SUPFAM" id="SSF53067">
    <property type="entry name" value="Actin-like ATPase domain"/>
    <property type="match status" value="2"/>
</dbReference>
<evidence type="ECO:0000313" key="14">
    <source>
        <dbReference type="EMBL" id="MCQ8773927.1"/>
    </source>
</evidence>
<feature type="binding site" evidence="10">
    <location>
        <position position="19"/>
    </location>
    <ligand>
        <name>ATP</name>
        <dbReference type="ChEBI" id="CHEBI:30616"/>
    </ligand>
</feature>
<feature type="domain" description="Carbohydrate kinase FGGY C-terminal" evidence="13">
    <location>
        <begin position="268"/>
        <end position="457"/>
    </location>
</feature>
<evidence type="ECO:0000256" key="1">
    <source>
        <dbReference type="ARBA" id="ARBA00005190"/>
    </source>
</evidence>
<feature type="binding site" evidence="10">
    <location>
        <position position="251"/>
    </location>
    <ligand>
        <name>glycerol</name>
        <dbReference type="ChEBI" id="CHEBI:17754"/>
    </ligand>
</feature>
<sequence length="508" mass="55490">MTDAHSQGPFIAAIDQGTTSSRCIVFDRDGRIVSVDQKEHEQIFPKPGWVEHDATEIWTNVQEVVAGAVEKAGITAADVKAIGITNQRETTLLWDKNTGEPVYNAIVWQDTRTDALCKELGRNVGQDRFRRETGLPLASYFSGPKVRWLLDNVEGLRERAEAGDILFGTMDSWVIWNLTGGTDGGVHVTDVTNASRTMLMNLRSLDWDERILESMEIPAAVLPEIRSSAEVYGTAKGGALAGVPVASALGDQQAALFGQTCFSEGEAKSTYGTGTFMLMNTGDEPVNSYNGLLTTVGYRIGDQKPVYALEGSIAVTGSLVQWMRDQMGLIKSAAEIETLASSVEDNGGAYFVPAFSGLFAPYWRSDARGVIAGLTRYVTKAHIARAVLEATAWQTREITDAMTKDSGVELTALKVDGGMTSNNLLMQTLSDFLDAPVVRPMVAETTCLGAAYAAGLAVGFWPDTDALRANWRRAAEWTPRMDADTRDREYKNWLKAVERTMGWIEDEE</sequence>
<dbReference type="InterPro" id="IPR000577">
    <property type="entry name" value="Carb_kinase_FGGY"/>
</dbReference>
<evidence type="ECO:0000256" key="8">
    <source>
        <dbReference type="ARBA" id="ARBA00052101"/>
    </source>
</evidence>
<dbReference type="InterPro" id="IPR018484">
    <property type="entry name" value="FGGY_N"/>
</dbReference>
<dbReference type="PANTHER" id="PTHR10196:SF69">
    <property type="entry name" value="GLYCEROL KINASE"/>
    <property type="match status" value="1"/>
</dbReference>
<dbReference type="Gene3D" id="3.30.420.40">
    <property type="match status" value="2"/>
</dbReference>
<dbReference type="EC" id="2.7.1.30" evidence="10"/>
<feature type="binding site" evidence="10">
    <location>
        <position position="89"/>
    </location>
    <ligand>
        <name>glycerol</name>
        <dbReference type="ChEBI" id="CHEBI:17754"/>
    </ligand>
</feature>
<accession>A0A9X2LMF7</accession>
<dbReference type="RefSeq" id="WP_168093430.1">
    <property type="nucleotide sequence ID" value="NZ_JAATER010000145.1"/>
</dbReference>
<dbReference type="InterPro" id="IPR043129">
    <property type="entry name" value="ATPase_NBD"/>
</dbReference>
<feature type="binding site" evidence="10">
    <location>
        <position position="18"/>
    </location>
    <ligand>
        <name>ADP</name>
        <dbReference type="ChEBI" id="CHEBI:456216"/>
    </ligand>
</feature>
<dbReference type="PROSITE" id="PS00445">
    <property type="entry name" value="FGGY_KINASES_2"/>
    <property type="match status" value="1"/>
</dbReference>
<keyword evidence="5 10" id="KW-0418">Kinase</keyword>
<feature type="binding site" evidence="10">
    <location>
        <position position="18"/>
    </location>
    <ligand>
        <name>sn-glycerol 3-phosphate</name>
        <dbReference type="ChEBI" id="CHEBI:57597"/>
    </ligand>
</feature>
<comment type="catalytic activity">
    <reaction evidence="8 10">
        <text>glycerol + ATP = sn-glycerol 3-phosphate + ADP + H(+)</text>
        <dbReference type="Rhea" id="RHEA:21644"/>
        <dbReference type="ChEBI" id="CHEBI:15378"/>
        <dbReference type="ChEBI" id="CHEBI:17754"/>
        <dbReference type="ChEBI" id="CHEBI:30616"/>
        <dbReference type="ChEBI" id="CHEBI:57597"/>
        <dbReference type="ChEBI" id="CHEBI:456216"/>
        <dbReference type="EC" id="2.7.1.30"/>
    </reaction>
</comment>
<keyword evidence="6 10" id="KW-0319">Glycerol metabolism</keyword>
<feature type="binding site" evidence="10">
    <location>
        <position position="140"/>
    </location>
    <ligand>
        <name>sn-glycerol 3-phosphate</name>
        <dbReference type="ChEBI" id="CHEBI:57597"/>
    </ligand>
</feature>
<feature type="binding site" evidence="10">
    <location>
        <position position="418"/>
    </location>
    <ligand>
        <name>ATP</name>
        <dbReference type="ChEBI" id="CHEBI:30616"/>
    </ligand>
</feature>
<name>A0A9X2LMF7_9ACTN</name>
<organism evidence="14 15">
    <name type="scientific">Streptomyces telluris</name>
    <dbReference type="NCBI Taxonomy" id="2720021"/>
    <lineage>
        <taxon>Bacteria</taxon>
        <taxon>Bacillati</taxon>
        <taxon>Actinomycetota</taxon>
        <taxon>Actinomycetes</taxon>
        <taxon>Kitasatosporales</taxon>
        <taxon>Streptomycetaceae</taxon>
        <taxon>Streptomyces</taxon>
    </lineage>
</organism>
<feature type="binding site" evidence="10">
    <location>
        <position position="18"/>
    </location>
    <ligand>
        <name>ATP</name>
        <dbReference type="ChEBI" id="CHEBI:30616"/>
    </ligand>
</feature>
<feature type="binding site" evidence="10">
    <location>
        <position position="140"/>
    </location>
    <ligand>
        <name>glycerol</name>
        <dbReference type="ChEBI" id="CHEBI:17754"/>
    </ligand>
</feature>
<dbReference type="GO" id="GO:0004370">
    <property type="term" value="F:glycerol kinase activity"/>
    <property type="evidence" value="ECO:0007669"/>
    <property type="project" value="UniProtKB-UniRule"/>
</dbReference>
<keyword evidence="15" id="KW-1185">Reference proteome</keyword>
<dbReference type="PROSITE" id="PS00933">
    <property type="entry name" value="FGGY_KINASES_1"/>
    <property type="match status" value="1"/>
</dbReference>
<evidence type="ECO:0000256" key="4">
    <source>
        <dbReference type="ARBA" id="ARBA00022741"/>
    </source>
</evidence>
<feature type="binding site" evidence="10">
    <location>
        <position position="22"/>
    </location>
    <ligand>
        <name>ADP</name>
        <dbReference type="ChEBI" id="CHEBI:456216"/>
    </ligand>
</feature>
<comment type="pathway">
    <text evidence="1 10">Polyol metabolism; glycerol degradation via glycerol kinase pathway; sn-glycerol 3-phosphate from glycerol: step 1/1.</text>
</comment>
<comment type="caution">
    <text evidence="14">The sequence shown here is derived from an EMBL/GenBank/DDBJ whole genome shotgun (WGS) entry which is preliminary data.</text>
</comment>
<dbReference type="Proteomes" id="UP001142374">
    <property type="component" value="Unassembled WGS sequence"/>
</dbReference>
<feature type="binding site" evidence="10">
    <location>
        <position position="88"/>
    </location>
    <ligand>
        <name>sn-glycerol 3-phosphate</name>
        <dbReference type="ChEBI" id="CHEBI:57597"/>
    </ligand>
</feature>
<evidence type="ECO:0000256" key="10">
    <source>
        <dbReference type="HAMAP-Rule" id="MF_00186"/>
    </source>
</evidence>
<dbReference type="GO" id="GO:0006072">
    <property type="term" value="P:glycerol-3-phosphate metabolic process"/>
    <property type="evidence" value="ECO:0007669"/>
    <property type="project" value="InterPro"/>
</dbReference>
<dbReference type="NCBIfam" id="TIGR01311">
    <property type="entry name" value="glycerol_kin"/>
    <property type="match status" value="1"/>
</dbReference>
<dbReference type="FunFam" id="3.30.420.40:FF:000008">
    <property type="entry name" value="Glycerol kinase"/>
    <property type="match status" value="1"/>
</dbReference>
<evidence type="ECO:0000256" key="2">
    <source>
        <dbReference type="ARBA" id="ARBA00009156"/>
    </source>
</evidence>
<dbReference type="InterPro" id="IPR005999">
    <property type="entry name" value="Glycerol_kin"/>
</dbReference>
<evidence type="ECO:0000256" key="5">
    <source>
        <dbReference type="ARBA" id="ARBA00022777"/>
    </source>
</evidence>
<reference evidence="14" key="1">
    <citation type="submission" date="2022-06" db="EMBL/GenBank/DDBJ databases">
        <title>WGS of actinobacteria.</title>
        <authorList>
            <person name="Thawai C."/>
        </authorList>
    </citation>
    <scope>NUCLEOTIDE SEQUENCE</scope>
    <source>
        <strain evidence="14">AA8</strain>
    </source>
</reference>
<feature type="domain" description="Carbohydrate kinase FGGY N-terminal" evidence="12">
    <location>
        <begin position="11"/>
        <end position="258"/>
    </location>
</feature>
<dbReference type="CDD" id="cd07769">
    <property type="entry name" value="ASKHA_NBD_FGGY_GK"/>
    <property type="match status" value="1"/>
</dbReference>